<dbReference type="Proteomes" id="UP001634394">
    <property type="component" value="Unassembled WGS sequence"/>
</dbReference>
<feature type="non-terminal residue" evidence="2">
    <location>
        <position position="55"/>
    </location>
</feature>
<dbReference type="EMBL" id="JBJQND010000009">
    <property type="protein sequence ID" value="KAL3866512.1"/>
    <property type="molecule type" value="Genomic_DNA"/>
</dbReference>
<proteinExistence type="predicted"/>
<accession>A0ABD3W173</accession>
<comment type="caution">
    <text evidence="2">The sequence shown here is derived from an EMBL/GenBank/DDBJ whole genome shotgun (WGS) entry which is preliminary data.</text>
</comment>
<organism evidence="2 3">
    <name type="scientific">Sinanodonta woodiana</name>
    <name type="common">Chinese pond mussel</name>
    <name type="synonym">Anodonta woodiana</name>
    <dbReference type="NCBI Taxonomy" id="1069815"/>
    <lineage>
        <taxon>Eukaryota</taxon>
        <taxon>Metazoa</taxon>
        <taxon>Spiralia</taxon>
        <taxon>Lophotrochozoa</taxon>
        <taxon>Mollusca</taxon>
        <taxon>Bivalvia</taxon>
        <taxon>Autobranchia</taxon>
        <taxon>Heteroconchia</taxon>
        <taxon>Palaeoheterodonta</taxon>
        <taxon>Unionida</taxon>
        <taxon>Unionoidea</taxon>
        <taxon>Unionidae</taxon>
        <taxon>Unioninae</taxon>
        <taxon>Sinanodonta</taxon>
    </lineage>
</organism>
<reference evidence="2 3" key="1">
    <citation type="submission" date="2024-11" db="EMBL/GenBank/DDBJ databases">
        <title>Chromosome-level genome assembly of the freshwater bivalve Anodonta woodiana.</title>
        <authorList>
            <person name="Chen X."/>
        </authorList>
    </citation>
    <scope>NUCLEOTIDE SEQUENCE [LARGE SCALE GENOMIC DNA]</scope>
    <source>
        <strain evidence="2">MN2024</strain>
        <tissue evidence="2">Gills</tissue>
    </source>
</reference>
<evidence type="ECO:0000313" key="2">
    <source>
        <dbReference type="EMBL" id="KAL3866512.1"/>
    </source>
</evidence>
<gene>
    <name evidence="2" type="ORF">ACJMK2_043805</name>
</gene>
<sequence length="55" mass="6027">MNHQDDKCSQQAIGTTSVSNEPSERQVFSMNHQDNMCSQQAIGTTSVSNEPSGRQ</sequence>
<evidence type="ECO:0000256" key="1">
    <source>
        <dbReference type="SAM" id="MobiDB-lite"/>
    </source>
</evidence>
<name>A0ABD3W173_SINWO</name>
<feature type="region of interest" description="Disordered" evidence="1">
    <location>
        <begin position="1"/>
        <end position="55"/>
    </location>
</feature>
<feature type="compositionally biased region" description="Polar residues" evidence="1">
    <location>
        <begin position="9"/>
        <end position="55"/>
    </location>
</feature>
<evidence type="ECO:0000313" key="3">
    <source>
        <dbReference type="Proteomes" id="UP001634394"/>
    </source>
</evidence>
<dbReference type="AlphaFoldDB" id="A0ABD3W173"/>
<keyword evidence="3" id="KW-1185">Reference proteome</keyword>
<protein>
    <submittedName>
        <fullName evidence="2">Uncharacterized protein</fullName>
    </submittedName>
</protein>